<name>A0ABR0ECA6_ZASCE</name>
<feature type="compositionally biased region" description="Basic and acidic residues" evidence="1">
    <location>
        <begin position="367"/>
        <end position="384"/>
    </location>
</feature>
<feature type="compositionally biased region" description="Polar residues" evidence="1">
    <location>
        <begin position="345"/>
        <end position="355"/>
    </location>
</feature>
<feature type="compositionally biased region" description="Polar residues" evidence="1">
    <location>
        <begin position="315"/>
        <end position="338"/>
    </location>
</feature>
<keyword evidence="3" id="KW-1185">Reference proteome</keyword>
<feature type="compositionally biased region" description="Polar residues" evidence="1">
    <location>
        <begin position="1"/>
        <end position="11"/>
    </location>
</feature>
<feature type="region of interest" description="Disordered" evidence="1">
    <location>
        <begin position="237"/>
        <end position="384"/>
    </location>
</feature>
<feature type="compositionally biased region" description="Low complexity" evidence="1">
    <location>
        <begin position="293"/>
        <end position="314"/>
    </location>
</feature>
<feature type="region of interest" description="Disordered" evidence="1">
    <location>
        <begin position="46"/>
        <end position="71"/>
    </location>
</feature>
<evidence type="ECO:0000313" key="2">
    <source>
        <dbReference type="EMBL" id="KAK4499127.1"/>
    </source>
</evidence>
<proteinExistence type="predicted"/>
<dbReference type="EMBL" id="JAXOVC010000007">
    <property type="protein sequence ID" value="KAK4499127.1"/>
    <property type="molecule type" value="Genomic_DNA"/>
</dbReference>
<gene>
    <name evidence="2" type="ORF">PRZ48_009639</name>
</gene>
<protein>
    <submittedName>
        <fullName evidence="2">Uncharacterized protein</fullName>
    </submittedName>
</protein>
<feature type="region of interest" description="Disordered" evidence="1">
    <location>
        <begin position="1"/>
        <end position="33"/>
    </location>
</feature>
<accession>A0ABR0ECA6</accession>
<reference evidence="2 3" key="1">
    <citation type="journal article" date="2023" name="G3 (Bethesda)">
        <title>A chromosome-level genome assembly of Zasmidium syzygii isolated from banana leaves.</title>
        <authorList>
            <person name="van Westerhoven A.C."/>
            <person name="Mehrabi R."/>
            <person name="Talebi R."/>
            <person name="Steentjes M.B.F."/>
            <person name="Corcolon B."/>
            <person name="Chong P.A."/>
            <person name="Kema G.H.J."/>
            <person name="Seidl M.F."/>
        </authorList>
    </citation>
    <scope>NUCLEOTIDE SEQUENCE [LARGE SCALE GENOMIC DNA]</scope>
    <source>
        <strain evidence="2 3">P124</strain>
    </source>
</reference>
<comment type="caution">
    <text evidence="2">The sequence shown here is derived from an EMBL/GenBank/DDBJ whole genome shotgun (WGS) entry which is preliminary data.</text>
</comment>
<feature type="compositionally biased region" description="Polar residues" evidence="1">
    <location>
        <begin position="283"/>
        <end position="292"/>
    </location>
</feature>
<evidence type="ECO:0000256" key="1">
    <source>
        <dbReference type="SAM" id="MobiDB-lite"/>
    </source>
</evidence>
<evidence type="ECO:0000313" key="3">
    <source>
        <dbReference type="Proteomes" id="UP001305779"/>
    </source>
</evidence>
<dbReference type="Proteomes" id="UP001305779">
    <property type="component" value="Unassembled WGS sequence"/>
</dbReference>
<organism evidence="2 3">
    <name type="scientific">Zasmidium cellare</name>
    <name type="common">Wine cellar mold</name>
    <name type="synonym">Racodium cellare</name>
    <dbReference type="NCBI Taxonomy" id="395010"/>
    <lineage>
        <taxon>Eukaryota</taxon>
        <taxon>Fungi</taxon>
        <taxon>Dikarya</taxon>
        <taxon>Ascomycota</taxon>
        <taxon>Pezizomycotina</taxon>
        <taxon>Dothideomycetes</taxon>
        <taxon>Dothideomycetidae</taxon>
        <taxon>Mycosphaerellales</taxon>
        <taxon>Mycosphaerellaceae</taxon>
        <taxon>Zasmidium</taxon>
    </lineage>
</organism>
<sequence>MPFSPPSSLAASQHLDRPFLFQPPKSPASVTTTPSFATATDYFSAGSASKKRQRPGSANNHELPHAINTPNWAQCPTPSDKFFESGFGHNSGLVNEKYILAGGFDTPSLQTTARLEVPDYEFRRQVRDDDMGFNVPHHSSMFSGPLARERNGIARMPSTPDEVPRATWTGLAVRLVGKVFNFGSNVVRGFYAGDGQGYDMKDCALVGTDLIQEGMNGRSTPIPGAWQDHEFLGDFEQDSPEFADRSPTARPPNKRRQTDRDTWVLVGTPDHDPTTSSPKRKISSNSVPRSNLAQRPSASRASSRRSIAPVPRRANSNFASNGSPAQLSTVQPPTQQNSHSRRASVASTRSPQGRPSISALGAAHMSPEAEKYAKRQAKSDRAADKAISNMGRRMEEMIRQAQEALGTKFSVEGDMDMEDEGFVDDVW</sequence>